<feature type="domain" description="AMP-dependent synthetase/ligase" evidence="1">
    <location>
        <begin position="30"/>
        <end position="435"/>
    </location>
</feature>
<dbReference type="RefSeq" id="WP_135164162.1">
    <property type="nucleotide sequence ID" value="NZ_SPQS01000007.1"/>
</dbReference>
<dbReference type="Gene3D" id="3.30.300.30">
    <property type="match status" value="1"/>
</dbReference>
<evidence type="ECO:0000259" key="2">
    <source>
        <dbReference type="Pfam" id="PF13193"/>
    </source>
</evidence>
<dbReference type="Pfam" id="PF13193">
    <property type="entry name" value="AMP-binding_C"/>
    <property type="match status" value="1"/>
</dbReference>
<dbReference type="PANTHER" id="PTHR43767:SF1">
    <property type="entry name" value="NONRIBOSOMAL PEPTIDE SYNTHASE PES1 (EUROFUNG)-RELATED"/>
    <property type="match status" value="1"/>
</dbReference>
<dbReference type="InterPro" id="IPR000873">
    <property type="entry name" value="AMP-dep_synth/lig_dom"/>
</dbReference>
<name>A0A4Y9PBU7_9BRAD</name>
<organism evidence="3 4">
    <name type="scientific">Bradyrhizobium frederickii</name>
    <dbReference type="NCBI Taxonomy" id="2560054"/>
    <lineage>
        <taxon>Bacteria</taxon>
        <taxon>Pseudomonadati</taxon>
        <taxon>Pseudomonadota</taxon>
        <taxon>Alphaproteobacteria</taxon>
        <taxon>Hyphomicrobiales</taxon>
        <taxon>Nitrobacteraceae</taxon>
        <taxon>Bradyrhizobium</taxon>
    </lineage>
</organism>
<accession>A0A4Y9PBU7</accession>
<dbReference type="EMBL" id="SPQS01000007">
    <property type="protein sequence ID" value="TFV75835.1"/>
    <property type="molecule type" value="Genomic_DNA"/>
</dbReference>
<dbReference type="Gene3D" id="3.40.50.12780">
    <property type="entry name" value="N-terminal domain of ligase-like"/>
    <property type="match status" value="1"/>
</dbReference>
<dbReference type="InterPro" id="IPR020845">
    <property type="entry name" value="AMP-binding_CS"/>
</dbReference>
<dbReference type="AlphaFoldDB" id="A0A4Y9PBU7"/>
<dbReference type="InterPro" id="IPR025110">
    <property type="entry name" value="AMP-bd_C"/>
</dbReference>
<protein>
    <submittedName>
        <fullName evidence="3">Acyl-CoA synthetase</fullName>
    </submittedName>
</protein>
<sequence length="631" mass="68396">MAVRDLGDIRRIEAEPLASRGLPRTTFDVFSASAKRWPDRKALSFFPTADTYQRASTWTYAELLAEITRAANALHAFGVSVDQPVAYVLPNLPETHFTIWGGEAAGVVLAVNPLLEPDLIVEILRAAKARVLVTLAPCPGAELWSRLAPHLSALPELRVVALVDLMTYLGGAGETAVAAAAASVPDVNFEVVDFRAAMQGQPADRLVAPRKIAEHSVSSYFCTGGTTGAPKIAVRTHGNEVFDAWAAAQVLGEREEPRTYLCGLPLFHVNAQLATGLLPWMHGHHVLLATPEGYRGKNLIARFWEIAAHYRIATFSGVPTIYAALLEAPIGDNDISSLEYAICGAAPMPARLIEAFEAKTGLKIVEGYGLTEGTCVSCLNPPEGERRAGSIGLRLPYQQMRVVVLDDGGRFLRMADVDEVGTIAIAGPNVFAGYLDPQHNKDLWIDIEGSRWLNTGDLGRQDDQGYFWLVGRRKELIIRGGHNIDPKLIEDALHKHPAVAMAAAVGSPDVYAGEVPVAYVQPKPGIAVSDDELMNFAETHIPERAAIPKHVRIMPSLPLTGIGKIFKPALQQREIEQVVRAQAANAGAIVDELSFERDPRFGQVVRVRASAGAAPLRAALERYPFRSDVLD</sequence>
<dbReference type="PROSITE" id="PS00455">
    <property type="entry name" value="AMP_BINDING"/>
    <property type="match status" value="1"/>
</dbReference>
<dbReference type="NCBIfam" id="NF005714">
    <property type="entry name" value="PRK07529.1"/>
    <property type="match status" value="1"/>
</dbReference>
<dbReference type="Pfam" id="PF00501">
    <property type="entry name" value="AMP-binding"/>
    <property type="match status" value="1"/>
</dbReference>
<gene>
    <name evidence="3" type="ORF">E4K64_14710</name>
</gene>
<evidence type="ECO:0000313" key="3">
    <source>
        <dbReference type="EMBL" id="TFV75835.1"/>
    </source>
</evidence>
<dbReference type="SUPFAM" id="SSF56801">
    <property type="entry name" value="Acetyl-CoA synthetase-like"/>
    <property type="match status" value="1"/>
</dbReference>
<evidence type="ECO:0000259" key="1">
    <source>
        <dbReference type="Pfam" id="PF00501"/>
    </source>
</evidence>
<evidence type="ECO:0000313" key="4">
    <source>
        <dbReference type="Proteomes" id="UP000297700"/>
    </source>
</evidence>
<feature type="domain" description="AMP-binding enzyme C-terminal" evidence="2">
    <location>
        <begin position="489"/>
        <end position="564"/>
    </location>
</feature>
<dbReference type="Proteomes" id="UP000297700">
    <property type="component" value="Unassembled WGS sequence"/>
</dbReference>
<dbReference type="PANTHER" id="PTHR43767">
    <property type="entry name" value="LONG-CHAIN-FATTY-ACID--COA LIGASE"/>
    <property type="match status" value="1"/>
</dbReference>
<reference evidence="3 4" key="1">
    <citation type="submission" date="2019-03" db="EMBL/GenBank/DDBJ databases">
        <title>Bradyrhizobium strains diversity.</title>
        <authorList>
            <person name="Urquiaga M.C.O."/>
            <person name="Hungria M."/>
            <person name="Delamuta J.R.M."/>
            <person name="Klepa M.S."/>
        </authorList>
    </citation>
    <scope>NUCLEOTIDE SEQUENCE [LARGE SCALE GENOMIC DNA]</scope>
    <source>
        <strain evidence="3 4">CNPSo 3426</strain>
    </source>
</reference>
<dbReference type="InterPro" id="IPR050237">
    <property type="entry name" value="ATP-dep_AMP-bd_enzyme"/>
</dbReference>
<dbReference type="GO" id="GO:0016878">
    <property type="term" value="F:acid-thiol ligase activity"/>
    <property type="evidence" value="ECO:0007669"/>
    <property type="project" value="UniProtKB-ARBA"/>
</dbReference>
<comment type="caution">
    <text evidence="3">The sequence shown here is derived from an EMBL/GenBank/DDBJ whole genome shotgun (WGS) entry which is preliminary data.</text>
</comment>
<dbReference type="InterPro" id="IPR042099">
    <property type="entry name" value="ANL_N_sf"/>
</dbReference>
<dbReference type="InterPro" id="IPR045851">
    <property type="entry name" value="AMP-bd_C_sf"/>
</dbReference>
<proteinExistence type="predicted"/>